<dbReference type="Pfam" id="PF06918">
    <property type="entry name" value="DUF1280"/>
    <property type="match status" value="1"/>
</dbReference>
<name>A0A6P5AT05_BRABE</name>
<dbReference type="Proteomes" id="UP000515135">
    <property type="component" value="Unplaced"/>
</dbReference>
<dbReference type="OrthoDB" id="10032694at2759"/>
<accession>A0A6P5AT05</accession>
<keyword evidence="1" id="KW-0175">Coiled coil</keyword>
<protein>
    <submittedName>
        <fullName evidence="4">Uncharacterized protein LOC109486767</fullName>
    </submittedName>
</protein>
<reference evidence="4" key="1">
    <citation type="submission" date="2025-08" db="UniProtKB">
        <authorList>
            <consortium name="RefSeq"/>
        </authorList>
    </citation>
    <scope>IDENTIFICATION</scope>
    <source>
        <tissue evidence="4">Gonad</tissue>
    </source>
</reference>
<dbReference type="RefSeq" id="XP_019646217.1">
    <property type="nucleotide sequence ID" value="XM_019790658.1"/>
</dbReference>
<dbReference type="PANTHER" id="PTHR31424:SF6">
    <property type="match status" value="1"/>
</dbReference>
<dbReference type="AlphaFoldDB" id="A0A6P5AT05"/>
<feature type="region of interest" description="Disordered" evidence="2">
    <location>
        <begin position="1"/>
        <end position="20"/>
    </location>
</feature>
<dbReference type="InterPro" id="IPR009689">
    <property type="entry name" value="DUF1280"/>
</dbReference>
<feature type="region of interest" description="Disordered" evidence="2">
    <location>
        <begin position="674"/>
        <end position="695"/>
    </location>
</feature>
<dbReference type="KEGG" id="bbel:109486767"/>
<sequence>MRFMHTPQLEKTSTDAAPSTVAKRARMLESMREQVSGGNGEHQLMAEMKRYPKDQLFQMLDKAGLAQIRIPTGHLLGLKTDIQVNHGQLRKLKRWLDQYGVATESERRMRQTTANLLSAYEVTAELLPFSVKTDDDEVIIALRPCAYIFSLPSAVFDYLERSKRAKTLEWPGPTMTDEIWLKIGGDHGGGSFKMAYQLLHKTHPNTVANTTVFAIFEAKDSRDNLKTALGRYRAEVEALQKEKWQGEGGHAYNLRVFIAGDYAFLSTIYGLSGASGSHPCLWCQIRKSEIDDQDSQRLRLPPRTLENMAQDYWEFLHEGRGNIKHAQNYHNIISPPMFRVSIEQVIVPGLHISLGIFHRLYTELEATLQGLDRKVEKYLHMIIRDGETDREEILDDPHLARFQAYVAAIDKAQVYEEQAKELQEEIEEQETQLAWLAYDNQGVNKNMHEVVFKEATSMVTALINRRDNLERKAGAILTEASLKPGKGPFCSKLDPVLQEFHVQRQAYHGKSFIGNHVDKMLQDKPIEALTGVVEKTVTEILDEHPTFPLALLSAAMKASKKYEKLFKLFGSCHRLYSTSSTMGEKEADELKSNITAFMDTYREESRTVSIKMHILEHHVVPCIRRWGFGLGFLAEQGIEKLHSHFNSLGRSTRSIPDPVARLKSTLNNHLLTVSPDHVGRVPKPVSQKKEKTKGQ</sequence>
<organism evidence="3 4">
    <name type="scientific">Branchiostoma belcheri</name>
    <name type="common">Amphioxus</name>
    <dbReference type="NCBI Taxonomy" id="7741"/>
    <lineage>
        <taxon>Eukaryota</taxon>
        <taxon>Metazoa</taxon>
        <taxon>Chordata</taxon>
        <taxon>Cephalochordata</taxon>
        <taxon>Leptocardii</taxon>
        <taxon>Amphioxiformes</taxon>
        <taxon>Branchiostomatidae</taxon>
        <taxon>Branchiostoma</taxon>
    </lineage>
</organism>
<gene>
    <name evidence="4" type="primary">LOC109486767</name>
</gene>
<evidence type="ECO:0000313" key="4">
    <source>
        <dbReference type="RefSeq" id="XP_019646217.1"/>
    </source>
</evidence>
<proteinExistence type="predicted"/>
<dbReference type="GeneID" id="109486767"/>
<dbReference type="PANTHER" id="PTHR31424">
    <property type="entry name" value="PROTEIN CBG23806"/>
    <property type="match status" value="1"/>
</dbReference>
<evidence type="ECO:0000256" key="1">
    <source>
        <dbReference type="SAM" id="Coils"/>
    </source>
</evidence>
<evidence type="ECO:0000256" key="2">
    <source>
        <dbReference type="SAM" id="MobiDB-lite"/>
    </source>
</evidence>
<keyword evidence="3" id="KW-1185">Reference proteome</keyword>
<feature type="coiled-coil region" evidence="1">
    <location>
        <begin position="405"/>
        <end position="472"/>
    </location>
</feature>
<evidence type="ECO:0000313" key="3">
    <source>
        <dbReference type="Proteomes" id="UP000515135"/>
    </source>
</evidence>